<feature type="transmembrane region" description="Helical" evidence="1">
    <location>
        <begin position="44"/>
        <end position="63"/>
    </location>
</feature>
<feature type="transmembrane region" description="Helical" evidence="1">
    <location>
        <begin position="75"/>
        <end position="93"/>
    </location>
</feature>
<keyword evidence="1" id="KW-0472">Membrane</keyword>
<sequence length="124" mass="14399">MNFADFQYMKQAADFYENIADKYYIKIIKQILTNAHENPDLSQVVLLLLVLYLSVAILAHMSRMAFMTVRTISRLWIYIVLAYWLINCFYNGVFKATSDLLIIADAIARRTIDFMSKVQEALTS</sequence>
<dbReference type="EMBL" id="KV453842">
    <property type="protein sequence ID" value="ODV90127.1"/>
    <property type="molecule type" value="Genomic_DNA"/>
</dbReference>
<evidence type="ECO:0000313" key="3">
    <source>
        <dbReference type="Proteomes" id="UP000095023"/>
    </source>
</evidence>
<name>A0A1E4TEJ1_9ASCO</name>
<keyword evidence="3" id="KW-1185">Reference proteome</keyword>
<dbReference type="InterPro" id="IPR024316">
    <property type="entry name" value="APQ12"/>
</dbReference>
<dbReference type="AlphaFoldDB" id="A0A1E4TEJ1"/>
<reference evidence="3" key="1">
    <citation type="submission" date="2016-02" db="EMBL/GenBank/DDBJ databases">
        <title>Comparative genomics of biotechnologically important yeasts.</title>
        <authorList>
            <consortium name="DOE Joint Genome Institute"/>
            <person name="Riley R."/>
            <person name="Haridas S."/>
            <person name="Wolfe K.H."/>
            <person name="Lopes M.R."/>
            <person name="Hittinger C.T."/>
            <person name="Goker M."/>
            <person name="Salamov A."/>
            <person name="Wisecaver J."/>
            <person name="Long T.M."/>
            <person name="Aerts A.L."/>
            <person name="Barry K."/>
            <person name="Choi C."/>
            <person name="Clum A."/>
            <person name="Coughlan A.Y."/>
            <person name="Deshpande S."/>
            <person name="Douglass A.P."/>
            <person name="Hanson S.J."/>
            <person name="Klenk H.-P."/>
            <person name="Labutti K."/>
            <person name="Lapidus A."/>
            <person name="Lindquist E."/>
            <person name="Lipzen A."/>
            <person name="Meier-Kolthoff J.P."/>
            <person name="Ohm R.A."/>
            <person name="Otillar R.P."/>
            <person name="Pangilinan J."/>
            <person name="Peng Y."/>
            <person name="Rokas A."/>
            <person name="Rosa C.A."/>
            <person name="Scheuner C."/>
            <person name="Sibirny A.A."/>
            <person name="Slot J.C."/>
            <person name="Stielow J.B."/>
            <person name="Sun H."/>
            <person name="Kurtzman C.P."/>
            <person name="Blackwell M."/>
            <person name="Jeffries T.W."/>
            <person name="Grigoriev I.V."/>
        </authorList>
    </citation>
    <scope>NUCLEOTIDE SEQUENCE [LARGE SCALE GENOMIC DNA]</scope>
    <source>
        <strain evidence="3">NRRL Y-17796</strain>
    </source>
</reference>
<dbReference type="Proteomes" id="UP000095023">
    <property type="component" value="Unassembled WGS sequence"/>
</dbReference>
<keyword evidence="1" id="KW-0812">Transmembrane</keyword>
<organism evidence="2 3">
    <name type="scientific">Tortispora caseinolytica NRRL Y-17796</name>
    <dbReference type="NCBI Taxonomy" id="767744"/>
    <lineage>
        <taxon>Eukaryota</taxon>
        <taxon>Fungi</taxon>
        <taxon>Dikarya</taxon>
        <taxon>Ascomycota</taxon>
        <taxon>Saccharomycotina</taxon>
        <taxon>Trigonopsidomycetes</taxon>
        <taxon>Trigonopsidales</taxon>
        <taxon>Trigonopsidaceae</taxon>
        <taxon>Tortispora</taxon>
    </lineage>
</organism>
<protein>
    <submittedName>
        <fullName evidence="2">Uncharacterized protein</fullName>
    </submittedName>
</protein>
<accession>A0A1E4TEJ1</accession>
<proteinExistence type="predicted"/>
<keyword evidence="1" id="KW-1133">Transmembrane helix</keyword>
<evidence type="ECO:0000256" key="1">
    <source>
        <dbReference type="SAM" id="Phobius"/>
    </source>
</evidence>
<dbReference type="Pfam" id="PF12716">
    <property type="entry name" value="Apq12"/>
    <property type="match status" value="1"/>
</dbReference>
<gene>
    <name evidence="2" type="ORF">CANCADRAFT_56710</name>
</gene>
<evidence type="ECO:0000313" key="2">
    <source>
        <dbReference type="EMBL" id="ODV90127.1"/>
    </source>
</evidence>